<dbReference type="PANTHER" id="PTHR46393:SF7">
    <property type="entry name" value="COMPLEMENT C2"/>
    <property type="match status" value="1"/>
</dbReference>
<dbReference type="Gene3D" id="2.10.70.10">
    <property type="entry name" value="Complement Module, domain 1"/>
    <property type="match status" value="3"/>
</dbReference>
<dbReference type="GeneTree" id="ENSGT00940000163310"/>
<feature type="domain" description="Sushi" evidence="7">
    <location>
        <begin position="68"/>
        <end position="132"/>
    </location>
</feature>
<dbReference type="PROSITE" id="PS50923">
    <property type="entry name" value="SUSHI"/>
    <property type="match status" value="3"/>
</dbReference>
<evidence type="ECO:0000259" key="7">
    <source>
        <dbReference type="PROSITE" id="PS50923"/>
    </source>
</evidence>
<dbReference type="Pfam" id="PF00084">
    <property type="entry name" value="Sushi"/>
    <property type="match status" value="3"/>
</dbReference>
<dbReference type="PANTHER" id="PTHR46393">
    <property type="entry name" value="SUSHI DOMAIN-CONTAINING PROTEIN"/>
    <property type="match status" value="1"/>
</dbReference>
<dbReference type="AlphaFoldDB" id="A0A8C3HTY7"/>
<dbReference type="CDD" id="cd00033">
    <property type="entry name" value="CCP"/>
    <property type="match status" value="3"/>
</dbReference>
<keyword evidence="5" id="KW-0325">Glycoprotein</keyword>
<keyword evidence="4 6" id="KW-1015">Disulfide bond</keyword>
<accession>A0A8C3HTY7</accession>
<protein>
    <recommendedName>
        <fullName evidence="7">Sushi domain-containing protein</fullName>
    </recommendedName>
</protein>
<keyword evidence="9" id="KW-1185">Reference proteome</keyword>
<proteinExistence type="predicted"/>
<name>A0A8C3HTY7_CHRPI</name>
<dbReference type="SMART" id="SM00032">
    <property type="entry name" value="CCP"/>
    <property type="match status" value="3"/>
</dbReference>
<keyword evidence="1 6" id="KW-0768">Sushi</keyword>
<organism evidence="8 9">
    <name type="scientific">Chrysemys picta bellii</name>
    <name type="common">Western painted turtle</name>
    <name type="synonym">Emys bellii</name>
    <dbReference type="NCBI Taxonomy" id="8478"/>
    <lineage>
        <taxon>Eukaryota</taxon>
        <taxon>Metazoa</taxon>
        <taxon>Chordata</taxon>
        <taxon>Craniata</taxon>
        <taxon>Vertebrata</taxon>
        <taxon>Euteleostomi</taxon>
        <taxon>Archelosauria</taxon>
        <taxon>Testudinata</taxon>
        <taxon>Testudines</taxon>
        <taxon>Cryptodira</taxon>
        <taxon>Durocryptodira</taxon>
        <taxon>Testudinoidea</taxon>
        <taxon>Emydidae</taxon>
        <taxon>Chrysemys</taxon>
    </lineage>
</organism>
<dbReference type="InterPro" id="IPR035976">
    <property type="entry name" value="Sushi/SCR/CCP_sf"/>
</dbReference>
<feature type="disulfide bond" evidence="6">
    <location>
        <begin position="135"/>
        <end position="178"/>
    </location>
</feature>
<reference evidence="8" key="2">
    <citation type="submission" date="2025-09" db="UniProtKB">
        <authorList>
            <consortium name="Ensembl"/>
        </authorList>
    </citation>
    <scope>IDENTIFICATION</scope>
</reference>
<dbReference type="Ensembl" id="ENSCPBT00000027677.1">
    <property type="protein sequence ID" value="ENSCPBP00000023497.1"/>
    <property type="gene ID" value="ENSCPBG00000016771.1"/>
</dbReference>
<reference evidence="8" key="1">
    <citation type="submission" date="2025-08" db="UniProtKB">
        <authorList>
            <consortium name="Ensembl"/>
        </authorList>
    </citation>
    <scope>IDENTIFICATION</scope>
</reference>
<evidence type="ECO:0000313" key="9">
    <source>
        <dbReference type="Proteomes" id="UP000694380"/>
    </source>
</evidence>
<keyword evidence="2" id="KW-0732">Signal</keyword>
<feature type="disulfide bond" evidence="6">
    <location>
        <begin position="35"/>
        <end position="62"/>
    </location>
</feature>
<dbReference type="InterPro" id="IPR000436">
    <property type="entry name" value="Sushi_SCR_CCP_dom"/>
</dbReference>
<evidence type="ECO:0000256" key="1">
    <source>
        <dbReference type="ARBA" id="ARBA00022659"/>
    </source>
</evidence>
<evidence type="ECO:0000256" key="6">
    <source>
        <dbReference type="PROSITE-ProRule" id="PRU00302"/>
    </source>
</evidence>
<evidence type="ECO:0000256" key="5">
    <source>
        <dbReference type="ARBA" id="ARBA00023180"/>
    </source>
</evidence>
<comment type="caution">
    <text evidence="6">Lacks conserved residue(s) required for the propagation of feature annotation.</text>
</comment>
<evidence type="ECO:0000313" key="8">
    <source>
        <dbReference type="Ensembl" id="ENSCPBP00000023497.1"/>
    </source>
</evidence>
<dbReference type="FunFam" id="2.10.70.10:FF:000014">
    <property type="entry name" value="Membrane cofactor protein"/>
    <property type="match status" value="3"/>
</dbReference>
<feature type="domain" description="Sushi" evidence="7">
    <location>
        <begin position="133"/>
        <end position="197"/>
    </location>
</feature>
<sequence>AVGVVLCIAPEIQNGRKVAGRGPVYRPRDTVRFECDPGYTLNGSRQIQCRDEGTWDLPVPTCIQGKCILCLPPPDIPNGRHTGVIMDGFSYGSSVTYKCDSGYPLTGEASIHCTTKDGLNGEWSARPPRCGGIPCLPPPDIPNGKRTGKFVKNFSYGSAVTYKCDSGFPLIGEASIHCTTEDGLNGVWSAHPPRCGGRVCIGEKPLPALLFHV</sequence>
<feature type="domain" description="Sushi" evidence="7">
    <location>
        <begin position="5"/>
        <end position="64"/>
    </location>
</feature>
<evidence type="ECO:0000256" key="4">
    <source>
        <dbReference type="ARBA" id="ARBA00023157"/>
    </source>
</evidence>
<dbReference type="Proteomes" id="UP000694380">
    <property type="component" value="Unplaced"/>
</dbReference>
<feature type="disulfide bond" evidence="6">
    <location>
        <begin position="70"/>
        <end position="113"/>
    </location>
</feature>
<dbReference type="SUPFAM" id="SSF57535">
    <property type="entry name" value="Complement control module/SCR domain"/>
    <property type="match status" value="3"/>
</dbReference>
<evidence type="ECO:0000256" key="2">
    <source>
        <dbReference type="ARBA" id="ARBA00022729"/>
    </source>
</evidence>
<keyword evidence="3" id="KW-0677">Repeat</keyword>
<evidence type="ECO:0000256" key="3">
    <source>
        <dbReference type="ARBA" id="ARBA00022737"/>
    </source>
</evidence>